<accession>A0A1P8F873</accession>
<keyword evidence="2" id="KW-1185">Reference proteome</keyword>
<protein>
    <submittedName>
        <fullName evidence="1">2'-5' RNA ligase</fullName>
    </submittedName>
</protein>
<dbReference type="KEGG" id="dfo:Dform_01352"/>
<dbReference type="InterPro" id="IPR009097">
    <property type="entry name" value="Cyclic_Pdiesterase"/>
</dbReference>
<organism evidence="1 2">
    <name type="scientific">Dehalogenimonas formicexedens</name>
    <dbReference type="NCBI Taxonomy" id="1839801"/>
    <lineage>
        <taxon>Bacteria</taxon>
        <taxon>Bacillati</taxon>
        <taxon>Chloroflexota</taxon>
        <taxon>Dehalococcoidia</taxon>
        <taxon>Dehalococcoidales</taxon>
        <taxon>Dehalococcoidaceae</taxon>
        <taxon>Dehalogenimonas</taxon>
    </lineage>
</organism>
<dbReference type="SUPFAM" id="SSF55144">
    <property type="entry name" value="LigT-like"/>
    <property type="match status" value="1"/>
</dbReference>
<reference evidence="2" key="1">
    <citation type="submission" date="2016-11" db="EMBL/GenBank/DDBJ databases">
        <title>Dehalogenimonas formicexedens sp. nov., a chlorinated alkane respiring bacterium isolated from contaminated groundwater.</title>
        <authorList>
            <person name="Key T.A."/>
            <person name="Bowman K.S."/>
            <person name="Lee I."/>
            <person name="Chun J."/>
            <person name="Albuquerque L."/>
            <person name="da Costa M.S."/>
            <person name="Rainey F.A."/>
            <person name="Moe W.M."/>
        </authorList>
    </citation>
    <scope>NUCLEOTIDE SEQUENCE [LARGE SCALE GENOMIC DNA]</scope>
    <source>
        <strain evidence="2">NSZ-14</strain>
    </source>
</reference>
<sequence length="226" mass="27139">MTGFYIGIRLQKEAKEFAKEAVYSVAKKFRVKGMTRRRVVPHVTLYGPGQTRDLRRVRKAVETIGREFTLVPFQFDGFGRFNNKDKVIYFKIRASDQLEDLREQLARKLIDFSTCQSWDQVSDYSFHSTIAFKDINYQFDEIWSHLSKITVPQFNEHLTRITVLAHGKIFCEYDLLLKRMLTRRQALSGHWRRLTLRKLRKLQGQEPQRRISFLDRLKRFFRLRRE</sequence>
<dbReference type="RefSeq" id="WP_076004337.1">
    <property type="nucleotide sequence ID" value="NZ_CP018258.1"/>
</dbReference>
<dbReference type="Gene3D" id="3.90.1140.10">
    <property type="entry name" value="Cyclic phosphodiesterase"/>
    <property type="match status" value="1"/>
</dbReference>
<dbReference type="EMBL" id="CP018258">
    <property type="protein sequence ID" value="APV44676.1"/>
    <property type="molecule type" value="Genomic_DNA"/>
</dbReference>
<dbReference type="AlphaFoldDB" id="A0A1P8F873"/>
<dbReference type="PANTHER" id="PTHR40037:SF1">
    <property type="entry name" value="PHOSPHOESTERASE SAOUHSC_00951-RELATED"/>
    <property type="match status" value="1"/>
</dbReference>
<dbReference type="GO" id="GO:0016874">
    <property type="term" value="F:ligase activity"/>
    <property type="evidence" value="ECO:0007669"/>
    <property type="project" value="UniProtKB-KW"/>
</dbReference>
<proteinExistence type="predicted"/>
<evidence type="ECO:0000313" key="2">
    <source>
        <dbReference type="Proteomes" id="UP000185934"/>
    </source>
</evidence>
<dbReference type="Proteomes" id="UP000185934">
    <property type="component" value="Chromosome"/>
</dbReference>
<gene>
    <name evidence="1" type="ORF">Dform_01352</name>
</gene>
<keyword evidence="1" id="KW-0436">Ligase</keyword>
<dbReference type="PANTHER" id="PTHR40037">
    <property type="entry name" value="PHOSPHOESTERASE YJCG-RELATED"/>
    <property type="match status" value="1"/>
</dbReference>
<dbReference type="Pfam" id="PF13563">
    <property type="entry name" value="2_5_RNA_ligase2"/>
    <property type="match status" value="1"/>
</dbReference>
<dbReference type="InterPro" id="IPR050580">
    <property type="entry name" value="2H_phosphoesterase_YjcG-like"/>
</dbReference>
<evidence type="ECO:0000313" key="1">
    <source>
        <dbReference type="EMBL" id="APV44676.1"/>
    </source>
</evidence>
<name>A0A1P8F873_9CHLR</name>
<dbReference type="STRING" id="1839801.Dform_01352"/>